<dbReference type="RefSeq" id="WP_143231338.1">
    <property type="nucleotide sequence ID" value="NZ_FSRJ01000001.1"/>
</dbReference>
<gene>
    <name evidence="2" type="ORF">SAMN05443544_0326</name>
</gene>
<dbReference type="AlphaFoldDB" id="A0A1N6DJF7"/>
<sequence>MRRINGERFGRWSLRLDAAYCAVLGAAVALGAGWIAQGVALPTLVIAAAGVAVVVWAGGVLWMLSRLPLRRALGLVGIANVLASLAVGLVSAAAASVLIVVAVLAVSIDIALFATSQAIALRALPARG</sequence>
<feature type="transmembrane region" description="Helical" evidence="1">
    <location>
        <begin position="97"/>
        <end position="121"/>
    </location>
</feature>
<keyword evidence="1" id="KW-0472">Membrane</keyword>
<organism evidence="2 3">
    <name type="scientific">Agromyces cerinus subsp. cerinus</name>
    <dbReference type="NCBI Taxonomy" id="232089"/>
    <lineage>
        <taxon>Bacteria</taxon>
        <taxon>Bacillati</taxon>
        <taxon>Actinomycetota</taxon>
        <taxon>Actinomycetes</taxon>
        <taxon>Micrococcales</taxon>
        <taxon>Microbacteriaceae</taxon>
        <taxon>Agromyces</taxon>
    </lineage>
</organism>
<evidence type="ECO:0000313" key="3">
    <source>
        <dbReference type="Proteomes" id="UP000184699"/>
    </source>
</evidence>
<dbReference type="STRING" id="232089.SAMN05443544_0326"/>
<dbReference type="Proteomes" id="UP000184699">
    <property type="component" value="Unassembled WGS sequence"/>
</dbReference>
<keyword evidence="1" id="KW-1133">Transmembrane helix</keyword>
<reference evidence="3" key="1">
    <citation type="submission" date="2016-11" db="EMBL/GenBank/DDBJ databases">
        <authorList>
            <person name="Varghese N."/>
            <person name="Submissions S."/>
        </authorList>
    </citation>
    <scope>NUCLEOTIDE SEQUENCE [LARGE SCALE GENOMIC DNA]</scope>
    <source>
        <strain evidence="3">DSM 8595</strain>
    </source>
</reference>
<protein>
    <recommendedName>
        <fullName evidence="4">Integral membrane protein</fullName>
    </recommendedName>
</protein>
<evidence type="ECO:0000256" key="1">
    <source>
        <dbReference type="SAM" id="Phobius"/>
    </source>
</evidence>
<name>A0A1N6DJF7_9MICO</name>
<feature type="transmembrane region" description="Helical" evidence="1">
    <location>
        <begin position="41"/>
        <end position="65"/>
    </location>
</feature>
<evidence type="ECO:0000313" key="2">
    <source>
        <dbReference type="EMBL" id="SIN70969.1"/>
    </source>
</evidence>
<feature type="transmembrane region" description="Helical" evidence="1">
    <location>
        <begin position="72"/>
        <end position="91"/>
    </location>
</feature>
<feature type="transmembrane region" description="Helical" evidence="1">
    <location>
        <begin position="12"/>
        <end position="35"/>
    </location>
</feature>
<keyword evidence="3" id="KW-1185">Reference proteome</keyword>
<evidence type="ECO:0008006" key="4">
    <source>
        <dbReference type="Google" id="ProtNLM"/>
    </source>
</evidence>
<proteinExistence type="predicted"/>
<dbReference type="EMBL" id="FSRJ01000001">
    <property type="protein sequence ID" value="SIN70969.1"/>
    <property type="molecule type" value="Genomic_DNA"/>
</dbReference>
<accession>A0A1N6DJF7</accession>
<keyword evidence="1" id="KW-0812">Transmembrane</keyword>